<dbReference type="Proteomes" id="UP001162156">
    <property type="component" value="Unassembled WGS sequence"/>
</dbReference>
<organism evidence="2 4">
    <name type="scientific">Rhamnusium bicolor</name>
    <dbReference type="NCBI Taxonomy" id="1586634"/>
    <lineage>
        <taxon>Eukaryota</taxon>
        <taxon>Metazoa</taxon>
        <taxon>Ecdysozoa</taxon>
        <taxon>Arthropoda</taxon>
        <taxon>Hexapoda</taxon>
        <taxon>Insecta</taxon>
        <taxon>Pterygota</taxon>
        <taxon>Neoptera</taxon>
        <taxon>Endopterygota</taxon>
        <taxon>Coleoptera</taxon>
        <taxon>Polyphaga</taxon>
        <taxon>Cucujiformia</taxon>
        <taxon>Chrysomeloidea</taxon>
        <taxon>Cerambycidae</taxon>
        <taxon>Lepturinae</taxon>
        <taxon>Rhagiini</taxon>
        <taxon>Rhamnusium</taxon>
    </lineage>
</organism>
<feature type="region of interest" description="Disordered" evidence="1">
    <location>
        <begin position="56"/>
        <end position="98"/>
    </location>
</feature>
<evidence type="ECO:0000313" key="3">
    <source>
        <dbReference type="EMBL" id="KAJ8970318.1"/>
    </source>
</evidence>
<evidence type="ECO:0000313" key="4">
    <source>
        <dbReference type="Proteomes" id="UP001162156"/>
    </source>
</evidence>
<accession>A0AAV8ZTW3</accession>
<proteinExistence type="predicted"/>
<dbReference type="EMBL" id="JANEYF010000375">
    <property type="protein sequence ID" value="KAJ8970318.1"/>
    <property type="molecule type" value="Genomic_DNA"/>
</dbReference>
<sequence>MPWKKHSDPYSPDKMVIPLPVPHPAHIAVTIYNRDSDDPIPLESDTCQSILKAIEESHASPDDSGIGRFKGGDSFETASSCSNTRDSPPPASIESHCKPTGGVYQWTLNNWGQRKRNNSGSIRVDLASPEDVTLDSDSTRVVFSTYGTTV</sequence>
<evidence type="ECO:0000313" key="2">
    <source>
        <dbReference type="EMBL" id="KAJ8970229.1"/>
    </source>
</evidence>
<dbReference type="AlphaFoldDB" id="A0AAV8ZTW3"/>
<comment type="caution">
    <text evidence="2">The sequence shown here is derived from an EMBL/GenBank/DDBJ whole genome shotgun (WGS) entry which is preliminary data.</text>
</comment>
<reference evidence="2" key="1">
    <citation type="journal article" date="2023" name="Insect Mol. Biol.">
        <title>Genome sequencing provides insights into the evolution of gene families encoding plant cell wall-degrading enzymes in longhorned beetles.</title>
        <authorList>
            <person name="Shin N.R."/>
            <person name="Okamura Y."/>
            <person name="Kirsch R."/>
            <person name="Pauchet Y."/>
        </authorList>
    </citation>
    <scope>NUCLEOTIDE SEQUENCE</scope>
    <source>
        <strain evidence="2">RBIC_L_NR</strain>
    </source>
</reference>
<name>A0AAV8ZTW3_9CUCU</name>
<evidence type="ECO:0000256" key="1">
    <source>
        <dbReference type="SAM" id="MobiDB-lite"/>
    </source>
</evidence>
<feature type="compositionally biased region" description="Polar residues" evidence="1">
    <location>
        <begin position="76"/>
        <end position="86"/>
    </location>
</feature>
<dbReference type="EMBL" id="JANEYF010000392">
    <property type="protein sequence ID" value="KAJ8970229.1"/>
    <property type="molecule type" value="Genomic_DNA"/>
</dbReference>
<protein>
    <submittedName>
        <fullName evidence="2">Uncharacterized protein</fullName>
    </submittedName>
</protein>
<keyword evidence="4" id="KW-1185">Reference proteome</keyword>
<gene>
    <name evidence="3" type="ORF">NQ314_001295</name>
    <name evidence="2" type="ORF">NQ314_001320</name>
</gene>